<dbReference type="InterPro" id="IPR056884">
    <property type="entry name" value="NPHP3-like_N"/>
</dbReference>
<dbReference type="InterPro" id="IPR054471">
    <property type="entry name" value="GPIID_WHD"/>
</dbReference>
<dbReference type="Gene3D" id="3.40.50.300">
    <property type="entry name" value="P-loop containing nucleotide triphosphate hydrolases"/>
    <property type="match status" value="1"/>
</dbReference>
<feature type="repeat" description="ANK" evidence="3">
    <location>
        <begin position="818"/>
        <end position="850"/>
    </location>
</feature>
<feature type="repeat" description="ANK" evidence="3">
    <location>
        <begin position="953"/>
        <end position="977"/>
    </location>
</feature>
<accession>A0A9N9YPV6</accession>
<feature type="repeat" description="ANK" evidence="3">
    <location>
        <begin position="885"/>
        <end position="909"/>
    </location>
</feature>
<dbReference type="InterPro" id="IPR035994">
    <property type="entry name" value="Nucleoside_phosphorylase_sf"/>
</dbReference>
<evidence type="ECO:0000259" key="5">
    <source>
        <dbReference type="Pfam" id="PF24883"/>
    </source>
</evidence>
<reference evidence="6" key="1">
    <citation type="submission" date="2021-10" db="EMBL/GenBank/DDBJ databases">
        <authorList>
            <person name="Piombo E."/>
        </authorList>
    </citation>
    <scope>NUCLEOTIDE SEQUENCE</scope>
</reference>
<dbReference type="InterPro" id="IPR027417">
    <property type="entry name" value="P-loop_NTPase"/>
</dbReference>
<dbReference type="PANTHER" id="PTHR24198:SF165">
    <property type="entry name" value="ANKYRIN REPEAT-CONTAINING PROTEIN-RELATED"/>
    <property type="match status" value="1"/>
</dbReference>
<dbReference type="PROSITE" id="PS50088">
    <property type="entry name" value="ANK_REPEAT"/>
    <property type="match status" value="7"/>
</dbReference>
<dbReference type="SUPFAM" id="SSF52540">
    <property type="entry name" value="P-loop containing nucleoside triphosphate hydrolases"/>
    <property type="match status" value="1"/>
</dbReference>
<feature type="repeat" description="ANK" evidence="3">
    <location>
        <begin position="1262"/>
        <end position="1286"/>
    </location>
</feature>
<keyword evidence="1" id="KW-0677">Repeat</keyword>
<dbReference type="Gene3D" id="1.25.40.20">
    <property type="entry name" value="Ankyrin repeat-containing domain"/>
    <property type="match status" value="4"/>
</dbReference>
<evidence type="ECO:0000256" key="3">
    <source>
        <dbReference type="PROSITE-ProRule" id="PRU00023"/>
    </source>
</evidence>
<evidence type="ECO:0008006" key="8">
    <source>
        <dbReference type="Google" id="ProtNLM"/>
    </source>
</evidence>
<dbReference type="Pfam" id="PF22939">
    <property type="entry name" value="WHD_GPIID"/>
    <property type="match status" value="1"/>
</dbReference>
<gene>
    <name evidence="6" type="ORF">CRHIZ90672A_00003254</name>
</gene>
<evidence type="ECO:0000313" key="7">
    <source>
        <dbReference type="Proteomes" id="UP000696573"/>
    </source>
</evidence>
<dbReference type="InterPro" id="IPR002110">
    <property type="entry name" value="Ankyrin_rpt"/>
</dbReference>
<comment type="caution">
    <text evidence="6">The sequence shown here is derived from an EMBL/GenBank/DDBJ whole genome shotgun (WGS) entry which is preliminary data.</text>
</comment>
<dbReference type="OrthoDB" id="5142935at2759"/>
<evidence type="ECO:0000256" key="1">
    <source>
        <dbReference type="ARBA" id="ARBA00022737"/>
    </source>
</evidence>
<dbReference type="SUPFAM" id="SSF53167">
    <property type="entry name" value="Purine and uridine phosphorylases"/>
    <property type="match status" value="1"/>
</dbReference>
<feature type="domain" description="GPI inositol-deacylase winged helix" evidence="4">
    <location>
        <begin position="631"/>
        <end position="707"/>
    </location>
</feature>
<dbReference type="SUPFAM" id="SSF48403">
    <property type="entry name" value="Ankyrin repeat"/>
    <property type="match status" value="2"/>
</dbReference>
<feature type="repeat" description="ANK" evidence="3">
    <location>
        <begin position="1124"/>
        <end position="1148"/>
    </location>
</feature>
<dbReference type="PANTHER" id="PTHR24198">
    <property type="entry name" value="ANKYRIN REPEAT AND PROTEIN KINASE DOMAIN-CONTAINING PROTEIN"/>
    <property type="match status" value="1"/>
</dbReference>
<dbReference type="Pfam" id="PF13637">
    <property type="entry name" value="Ank_4"/>
    <property type="match status" value="2"/>
</dbReference>
<dbReference type="EMBL" id="CABFNQ020000740">
    <property type="protein sequence ID" value="CAH0029964.1"/>
    <property type="molecule type" value="Genomic_DNA"/>
</dbReference>
<feature type="repeat" description="ANK" evidence="3">
    <location>
        <begin position="919"/>
        <end position="943"/>
    </location>
</feature>
<evidence type="ECO:0000313" key="6">
    <source>
        <dbReference type="EMBL" id="CAH0029964.1"/>
    </source>
</evidence>
<dbReference type="GO" id="GO:0003824">
    <property type="term" value="F:catalytic activity"/>
    <property type="evidence" value="ECO:0007669"/>
    <property type="project" value="InterPro"/>
</dbReference>
<dbReference type="SMART" id="SM00248">
    <property type="entry name" value="ANK"/>
    <property type="match status" value="16"/>
</dbReference>
<dbReference type="Pfam" id="PF00023">
    <property type="entry name" value="Ank"/>
    <property type="match status" value="1"/>
</dbReference>
<proteinExistence type="predicted"/>
<dbReference type="GO" id="GO:0009116">
    <property type="term" value="P:nucleoside metabolic process"/>
    <property type="evidence" value="ECO:0007669"/>
    <property type="project" value="InterPro"/>
</dbReference>
<feature type="repeat" description="ANK" evidence="3">
    <location>
        <begin position="1296"/>
        <end position="1320"/>
    </location>
</feature>
<evidence type="ECO:0000259" key="4">
    <source>
        <dbReference type="Pfam" id="PF22939"/>
    </source>
</evidence>
<feature type="domain" description="Nephrocystin 3-like N-terminal" evidence="5">
    <location>
        <begin position="359"/>
        <end position="523"/>
    </location>
</feature>
<keyword evidence="7" id="KW-1185">Reference proteome</keyword>
<name>A0A9N9YPV6_9HYPO</name>
<dbReference type="Pfam" id="PF24883">
    <property type="entry name" value="NPHP3_N"/>
    <property type="match status" value="1"/>
</dbReference>
<sequence length="1394" mass="154155">MSNREDYTVGWICAIVKEYVAAQVFLDERYSGPDSVACNDTNTYTLGRMGRHKVVIAVLPDGEYGISAATGVAKDMLHSFPNVRIGLMVGIGGGAPSRKHDIRLGDIVVSASHGSSGGVFQYDFGKTIQDQKFCTTGFLNQPPTLLRCAVADIRAKFEIEGHQIEAAIEAILENKPTLRKNEVVHPVADDEACVTTCGDGPPTLIARPKRTDEDENPTIHYGLIASANQLMKDALFRDQLAKEKDVLCFEMEAAGLMNQFPCLVIRGICDYSDTHKNKEWQGYAAMTAAAYAKDLLCCIPPTKVEAEKKIKDILSDIGTSIRNIDSKLSRKEDLEILKWLSSTDYDAEQNDHFRQRQENTGQWFINSSEFRNWIEAIGQTLFCPGIPGAGKTIMVSAVIDHLKTRFSEDESAGISFIYFNFRRQGQKVQDLFSSLLMQLSRGRPALPDSLQTLYRKHQTKCTRPRIDEILETFQSIISTYAKVFIVVDALDEYQSSDGYLDTFLTNIFKIQDKTQLNILATSRHVAEIAARFHGGSLLEIRAVNQDVRTYLAGHMDRLPNFVRRDADLQNRIRSTIAQAVNGMFLLASLHIDTLTREPTVGHLELALHALPKGLDETYEQALVRIERQGGGLQQLAKAVLSWLVFAHRQLSPAELQCALAIKPGSSKLDRKFVPDVETIGSICAGLVTLDTESNVIRLVHMTAQAFFERTHDRWLPNAENDVTRACITYLFFDEFKKGPCLSNDEYDERLKSNLLYPYAIEHCIYSSQDSTDFHEETIMFLQSKASLEAAIQTHMVGDIIPFSSFKRAYRNYSQKFPKGVSMLHVAAHCGIKKAVETLILSGAEPSAKDDSNRTPLLYAATRGYETVVKQLLDADPTGVDLMSIHGRTPISHAAQLGRAGVVRLLLDTGKAKADLGDKIGRTPLSYAAKEGNGDVVKLLLETGDVNPDSEDEKGRSPLSYAARYGHGDIVKLLLETGDVDPDSKDENGRSPLSYAAWFGHGKFGHANIVKLLLETDDVNPDSKDKHGRSPLSYAAEEGSEATIKLLLDVSSTDVNSRNIDDMRTLSYAAKHGHESIVRTLFDRWNRDARAATDWPAEWFHSRILRPNIVDILLENGKLDIVSENGRSPLFWAARAGAKTIVERLLNSGKVNINSKDIFFGRTLLSWAIEGGEEEIIKLLLDVPNIDVNLQGSDGESPLITAVFLGREAITKILLNIESVEVDLKESTSSMTAFGYAAMTGNEAIMRLLLDTGMVDINTKVYSGLTPLHFAAIGDQEASVRLLLDTGKADVESRDCDGLTPLALAAQEGREGPVKLLLDRGKAYVNSRGENDKTPIIAAAERRHEGVVKLLLDTDGLDIDVKDSSGLTALDYATKNWHEPVRKLLQARLGSQDSC</sequence>
<dbReference type="InterPro" id="IPR036770">
    <property type="entry name" value="Ankyrin_rpt-contain_sf"/>
</dbReference>
<protein>
    <recommendedName>
        <fullName evidence="8">Nucleoside phosphorylase domain-containing protein</fullName>
    </recommendedName>
</protein>
<keyword evidence="2 3" id="KW-0040">ANK repeat</keyword>
<dbReference type="Gene3D" id="3.40.50.1580">
    <property type="entry name" value="Nucleoside phosphorylase domain"/>
    <property type="match status" value="1"/>
</dbReference>
<dbReference type="PROSITE" id="PS50297">
    <property type="entry name" value="ANK_REP_REGION"/>
    <property type="match status" value="7"/>
</dbReference>
<dbReference type="Proteomes" id="UP000696573">
    <property type="component" value="Unassembled WGS sequence"/>
</dbReference>
<dbReference type="Pfam" id="PF12796">
    <property type="entry name" value="Ank_2"/>
    <property type="match status" value="4"/>
</dbReference>
<evidence type="ECO:0000256" key="2">
    <source>
        <dbReference type="ARBA" id="ARBA00023043"/>
    </source>
</evidence>
<organism evidence="6 7">
    <name type="scientific">Clonostachys rhizophaga</name>
    <dbReference type="NCBI Taxonomy" id="160324"/>
    <lineage>
        <taxon>Eukaryota</taxon>
        <taxon>Fungi</taxon>
        <taxon>Dikarya</taxon>
        <taxon>Ascomycota</taxon>
        <taxon>Pezizomycotina</taxon>
        <taxon>Sordariomycetes</taxon>
        <taxon>Hypocreomycetidae</taxon>
        <taxon>Hypocreales</taxon>
        <taxon>Bionectriaceae</taxon>
        <taxon>Clonostachys</taxon>
    </lineage>
</organism>